<dbReference type="InterPro" id="IPR016047">
    <property type="entry name" value="M23ase_b-sheet_dom"/>
</dbReference>
<comment type="caution">
    <text evidence="2">The sequence shown here is derived from an EMBL/GenBank/DDBJ whole genome shotgun (WGS) entry which is preliminary data.</text>
</comment>
<dbReference type="Gene3D" id="2.70.70.10">
    <property type="entry name" value="Glucose Permease (Domain IIA)"/>
    <property type="match status" value="1"/>
</dbReference>
<dbReference type="AlphaFoldDB" id="A0A849HRQ2"/>
<dbReference type="Pfam" id="PF03995">
    <property type="entry name" value="Inhibitor_I36"/>
    <property type="match status" value="1"/>
</dbReference>
<organism evidence="2 3">
    <name type="scientific">Knoellia koreensis</name>
    <dbReference type="NCBI Taxonomy" id="2730921"/>
    <lineage>
        <taxon>Bacteria</taxon>
        <taxon>Bacillati</taxon>
        <taxon>Actinomycetota</taxon>
        <taxon>Actinomycetes</taxon>
        <taxon>Micrococcales</taxon>
        <taxon>Intrasporangiaceae</taxon>
        <taxon>Knoellia</taxon>
    </lineage>
</organism>
<dbReference type="SUPFAM" id="SSF51261">
    <property type="entry name" value="Duplicated hybrid motif"/>
    <property type="match status" value="1"/>
</dbReference>
<dbReference type="Proteomes" id="UP000588586">
    <property type="component" value="Unassembled WGS sequence"/>
</dbReference>
<evidence type="ECO:0000313" key="2">
    <source>
        <dbReference type="EMBL" id="NNM47277.1"/>
    </source>
</evidence>
<gene>
    <name evidence="2" type="ORF">HJG52_14855</name>
</gene>
<sequence>MPEARRRVAPRHHRRSLTVSVRIRSARVVSALAAGLLAVAGAVATTTSAEAAGRDGVCDSGEFCLYYNSDNAGSISDFTTSISDYGDTQPSCYEFKSAGNGQGLCVKNNAASVWNRTGGSVTVFYNSGYAGDAQTFAAGAKTNLNATLKNENASHRFGGGTTTKVDMSDALYVGGGGRLTTGFDGYVNTPGRHEGIDFAKASGAGVKALLGGTVTNVVEGGSGSLSTIAIYNATYDKTIIYLHSNPLDSVDTGDVISKGQQIANEAARGTSATHTHVEMRLGYRTLAAKSVNDPVLDNPNPNPFWEARGYNVR</sequence>
<evidence type="ECO:0000313" key="3">
    <source>
        <dbReference type="Proteomes" id="UP000588586"/>
    </source>
</evidence>
<feature type="domain" description="M23ase beta-sheet core" evidence="1">
    <location>
        <begin position="192"/>
        <end position="281"/>
    </location>
</feature>
<evidence type="ECO:0000259" key="1">
    <source>
        <dbReference type="Pfam" id="PF01551"/>
    </source>
</evidence>
<accession>A0A849HRQ2</accession>
<protein>
    <submittedName>
        <fullName evidence="2">Peptidoglycan DD-metalloendopeptidase family protein</fullName>
    </submittedName>
</protein>
<dbReference type="InterPro" id="IPR011055">
    <property type="entry name" value="Dup_hybrid_motif"/>
</dbReference>
<keyword evidence="3" id="KW-1185">Reference proteome</keyword>
<dbReference type="EMBL" id="JABEPQ010000003">
    <property type="protein sequence ID" value="NNM47277.1"/>
    <property type="molecule type" value="Genomic_DNA"/>
</dbReference>
<proteinExistence type="predicted"/>
<dbReference type="CDD" id="cd12797">
    <property type="entry name" value="M23_peptidase"/>
    <property type="match status" value="1"/>
</dbReference>
<name>A0A849HRQ2_9MICO</name>
<reference evidence="2 3" key="1">
    <citation type="submission" date="2020-04" db="EMBL/GenBank/DDBJ databases">
        <title>Knoellia sp. isolate from air conditioner.</title>
        <authorList>
            <person name="Chea S."/>
            <person name="Kim D.-U."/>
        </authorList>
    </citation>
    <scope>NUCLEOTIDE SEQUENCE [LARGE SCALE GENOMIC DNA]</scope>
    <source>
        <strain evidence="2 3">DB2414S</strain>
    </source>
</reference>
<dbReference type="Pfam" id="PF01551">
    <property type="entry name" value="Peptidase_M23"/>
    <property type="match status" value="1"/>
</dbReference>